<evidence type="ECO:0000256" key="1">
    <source>
        <dbReference type="ARBA" id="ARBA00004141"/>
    </source>
</evidence>
<reference evidence="8" key="1">
    <citation type="submission" date="2007-04" db="EMBL/GenBank/DDBJ databases">
        <title>Annotation of Pediculus humanus corporis strain USDA.</title>
        <authorList>
            <person name="Kirkness E."/>
            <person name="Hannick L."/>
            <person name="Hass B."/>
            <person name="Bruggner R."/>
            <person name="Lawson D."/>
            <person name="Bidwell S."/>
            <person name="Joardar V."/>
            <person name="Caler E."/>
            <person name="Walenz B."/>
            <person name="Inman J."/>
            <person name="Schobel S."/>
            <person name="Galinsky K."/>
            <person name="Amedeo P."/>
            <person name="Strausberg R."/>
        </authorList>
    </citation>
    <scope>NUCLEOTIDE SEQUENCE</scope>
    <source>
        <strain evidence="8">USDA</strain>
    </source>
</reference>
<keyword evidence="3 7" id="KW-0812">Transmembrane</keyword>
<proteinExistence type="inferred from homology"/>
<feature type="transmembrane region" description="Helical" evidence="7">
    <location>
        <begin position="305"/>
        <end position="329"/>
    </location>
</feature>
<keyword evidence="10" id="KW-1185">Reference proteome</keyword>
<sequence length="347" mass="39517">MINCFILKVIEINFSNSAFKQQRLPAWQPILTASTVLPTFFVIGIAFIPVGVVLLHVSDQVQEFSYDYTDCTNSNGIQCAQVDKHKQDDCKCSIKFALNQSFNGEVMMFYGLTNFYQNHRRYVKSRDDNQLRGILSDSPSSDCQPFAFDNKKPIVPCGAIANSLFSDELTLMYEDKNVPLLNIGIAWPSDKTIKFRNPPGDLKQVFQNYSKPKDWKKNLWELDEKNPDNNGLQNEDLIVWMRTAALPTFRKLYRRVDHSVEPFKSGLPKGNYTLIVNYSYQVKSFEGKKKMILSTTSHLGGKNPFLGIAYIVVGAICFLLGIVFLFIHIKCGKSTSEMININQRTND</sequence>
<name>E0W1I8_PEDHC</name>
<evidence type="ECO:0000256" key="4">
    <source>
        <dbReference type="ARBA" id="ARBA00022989"/>
    </source>
</evidence>
<evidence type="ECO:0000313" key="10">
    <source>
        <dbReference type="Proteomes" id="UP000009046"/>
    </source>
</evidence>
<dbReference type="STRING" id="121224.E0W1I8"/>
<organism>
    <name type="scientific">Pediculus humanus subsp. corporis</name>
    <name type="common">Body louse</name>
    <dbReference type="NCBI Taxonomy" id="121224"/>
    <lineage>
        <taxon>Eukaryota</taxon>
        <taxon>Metazoa</taxon>
        <taxon>Ecdysozoa</taxon>
        <taxon>Arthropoda</taxon>
        <taxon>Hexapoda</taxon>
        <taxon>Insecta</taxon>
        <taxon>Pterygota</taxon>
        <taxon>Neoptera</taxon>
        <taxon>Paraneoptera</taxon>
        <taxon>Psocodea</taxon>
        <taxon>Troctomorpha</taxon>
        <taxon>Phthiraptera</taxon>
        <taxon>Anoplura</taxon>
        <taxon>Pediculidae</taxon>
        <taxon>Pediculus</taxon>
    </lineage>
</organism>
<reference evidence="8" key="2">
    <citation type="submission" date="2007-04" db="EMBL/GenBank/DDBJ databases">
        <title>The genome of the human body louse.</title>
        <authorList>
            <consortium name="The Human Body Louse Genome Consortium"/>
            <person name="Kirkness E."/>
            <person name="Walenz B."/>
            <person name="Hass B."/>
            <person name="Bruggner R."/>
            <person name="Strausberg R."/>
        </authorList>
    </citation>
    <scope>NUCLEOTIDE SEQUENCE</scope>
    <source>
        <strain evidence="8">USDA</strain>
    </source>
</reference>
<evidence type="ECO:0000256" key="6">
    <source>
        <dbReference type="PIRNR" id="PIRNR015840"/>
    </source>
</evidence>
<dbReference type="EMBL" id="AAZO01007025">
    <property type="status" value="NOT_ANNOTATED_CDS"/>
    <property type="molecule type" value="Genomic_DNA"/>
</dbReference>
<protein>
    <submittedName>
        <fullName evidence="8 9">Cell cycle control protein 50A, putative</fullName>
    </submittedName>
</protein>
<dbReference type="HOGENOM" id="CLU_025025_1_0_1"/>
<dbReference type="InParanoid" id="E0W1I8"/>
<comment type="similarity">
    <text evidence="2 6">Belongs to the CDC50/LEM3 family.</text>
</comment>
<evidence type="ECO:0000256" key="7">
    <source>
        <dbReference type="SAM" id="Phobius"/>
    </source>
</evidence>
<evidence type="ECO:0000313" key="9">
    <source>
        <dbReference type="EnsemblMetazoa" id="PHUM577760-PA"/>
    </source>
</evidence>
<dbReference type="GO" id="GO:0005783">
    <property type="term" value="C:endoplasmic reticulum"/>
    <property type="evidence" value="ECO:0007669"/>
    <property type="project" value="TreeGrafter"/>
</dbReference>
<evidence type="ECO:0000256" key="2">
    <source>
        <dbReference type="ARBA" id="ARBA00009457"/>
    </source>
</evidence>
<dbReference type="PANTHER" id="PTHR10926">
    <property type="entry name" value="CELL CYCLE CONTROL PROTEIN 50"/>
    <property type="match status" value="1"/>
</dbReference>
<dbReference type="GO" id="GO:0005886">
    <property type="term" value="C:plasma membrane"/>
    <property type="evidence" value="ECO:0007669"/>
    <property type="project" value="TreeGrafter"/>
</dbReference>
<dbReference type="CTD" id="8239569"/>
<keyword evidence="4 7" id="KW-1133">Transmembrane helix</keyword>
<dbReference type="PIRSF" id="PIRSF015840">
    <property type="entry name" value="DUF284_TM_euk"/>
    <property type="match status" value="1"/>
</dbReference>
<feature type="transmembrane region" description="Helical" evidence="7">
    <location>
        <begin position="30"/>
        <end position="55"/>
    </location>
</feature>
<dbReference type="Pfam" id="PF03381">
    <property type="entry name" value="CDC50"/>
    <property type="match status" value="1"/>
</dbReference>
<dbReference type="InterPro" id="IPR005045">
    <property type="entry name" value="CDC50/LEM3_fam"/>
</dbReference>
<keyword evidence="5 6" id="KW-0472">Membrane</keyword>
<reference evidence="9" key="3">
    <citation type="submission" date="2021-02" db="UniProtKB">
        <authorList>
            <consortium name="EnsemblMetazoa"/>
        </authorList>
    </citation>
    <scope>IDENTIFICATION</scope>
    <source>
        <strain evidence="9">USDA</strain>
    </source>
</reference>
<evidence type="ECO:0000256" key="3">
    <source>
        <dbReference type="ARBA" id="ARBA00022692"/>
    </source>
</evidence>
<dbReference type="RefSeq" id="XP_002432232.1">
    <property type="nucleotide sequence ID" value="XM_002432187.1"/>
</dbReference>
<dbReference type="Proteomes" id="UP000009046">
    <property type="component" value="Unassembled WGS sequence"/>
</dbReference>
<dbReference type="EnsemblMetazoa" id="PHUM577760-RA">
    <property type="protein sequence ID" value="PHUM577760-PA"/>
    <property type="gene ID" value="PHUM577760"/>
</dbReference>
<dbReference type="KEGG" id="phu:Phum_PHUM577760"/>
<evidence type="ECO:0000256" key="5">
    <source>
        <dbReference type="ARBA" id="ARBA00023136"/>
    </source>
</evidence>
<dbReference type="OMA" id="TWNNDQP"/>
<dbReference type="AlphaFoldDB" id="E0W1I8"/>
<comment type="subcellular location">
    <subcellularLocation>
        <location evidence="1">Membrane</location>
        <topology evidence="1">Multi-pass membrane protein</topology>
    </subcellularLocation>
</comment>
<dbReference type="PANTHER" id="PTHR10926:SF0">
    <property type="entry name" value="CDC50, ISOFORM A"/>
    <property type="match status" value="1"/>
</dbReference>
<dbReference type="EMBL" id="DS235870">
    <property type="protein sequence ID" value="EEB19494.1"/>
    <property type="molecule type" value="Genomic_DNA"/>
</dbReference>
<dbReference type="GO" id="GO:0005794">
    <property type="term" value="C:Golgi apparatus"/>
    <property type="evidence" value="ECO:0007669"/>
    <property type="project" value="TreeGrafter"/>
</dbReference>
<gene>
    <name evidence="9" type="primary">8239569</name>
    <name evidence="8" type="ORF">Phum_PHUM577760</name>
</gene>
<dbReference type="eggNOG" id="KOG2952">
    <property type="taxonomic scope" value="Eukaryota"/>
</dbReference>
<dbReference type="OrthoDB" id="340608at2759"/>
<dbReference type="FunCoup" id="E0W1I8">
    <property type="interactions" value="1360"/>
</dbReference>
<accession>E0W1I8</accession>
<dbReference type="VEuPathDB" id="VectorBase:PHUM577760"/>
<dbReference type="GeneID" id="8239569"/>
<evidence type="ECO:0000313" key="8">
    <source>
        <dbReference type="EMBL" id="EEB19494.1"/>
    </source>
</evidence>